<keyword evidence="2" id="KW-1185">Reference proteome</keyword>
<proteinExistence type="predicted"/>
<dbReference type="AlphaFoldDB" id="A0AAD6VHJ6"/>
<comment type="caution">
    <text evidence="1">The sequence shown here is derived from an EMBL/GenBank/DDBJ whole genome shotgun (WGS) entry which is preliminary data.</text>
</comment>
<evidence type="ECO:0000313" key="2">
    <source>
        <dbReference type="Proteomes" id="UP001219525"/>
    </source>
</evidence>
<accession>A0AAD6VHJ6</accession>
<protein>
    <submittedName>
        <fullName evidence="1">Uncharacterized protein</fullName>
    </submittedName>
</protein>
<name>A0AAD6VHJ6_9AGAR</name>
<sequence length="113" mass="13067">MSPLHRDPLLVATYAVLMLATTIALPYSVAFRYNAADPGTGALVEKETLRNRQGWQCRELPMLWCIQLSTEYSIWKPRFTEKPRSWEIFLFGSPDPRGFNSLIRIDGRMTQFN</sequence>
<organism evidence="1 2">
    <name type="scientific">Mycena pura</name>
    <dbReference type="NCBI Taxonomy" id="153505"/>
    <lineage>
        <taxon>Eukaryota</taxon>
        <taxon>Fungi</taxon>
        <taxon>Dikarya</taxon>
        <taxon>Basidiomycota</taxon>
        <taxon>Agaricomycotina</taxon>
        <taxon>Agaricomycetes</taxon>
        <taxon>Agaricomycetidae</taxon>
        <taxon>Agaricales</taxon>
        <taxon>Marasmiineae</taxon>
        <taxon>Mycenaceae</taxon>
        <taxon>Mycena</taxon>
    </lineage>
</organism>
<evidence type="ECO:0000313" key="1">
    <source>
        <dbReference type="EMBL" id="KAJ7207240.1"/>
    </source>
</evidence>
<dbReference type="EMBL" id="JARJCW010000037">
    <property type="protein sequence ID" value="KAJ7207240.1"/>
    <property type="molecule type" value="Genomic_DNA"/>
</dbReference>
<reference evidence="1" key="1">
    <citation type="submission" date="2023-03" db="EMBL/GenBank/DDBJ databases">
        <title>Massive genome expansion in bonnet fungi (Mycena s.s.) driven by repeated elements and novel gene families across ecological guilds.</title>
        <authorList>
            <consortium name="Lawrence Berkeley National Laboratory"/>
            <person name="Harder C.B."/>
            <person name="Miyauchi S."/>
            <person name="Viragh M."/>
            <person name="Kuo A."/>
            <person name="Thoen E."/>
            <person name="Andreopoulos B."/>
            <person name="Lu D."/>
            <person name="Skrede I."/>
            <person name="Drula E."/>
            <person name="Henrissat B."/>
            <person name="Morin E."/>
            <person name="Kohler A."/>
            <person name="Barry K."/>
            <person name="LaButti K."/>
            <person name="Morin E."/>
            <person name="Salamov A."/>
            <person name="Lipzen A."/>
            <person name="Mereny Z."/>
            <person name="Hegedus B."/>
            <person name="Baldrian P."/>
            <person name="Stursova M."/>
            <person name="Weitz H."/>
            <person name="Taylor A."/>
            <person name="Grigoriev I.V."/>
            <person name="Nagy L.G."/>
            <person name="Martin F."/>
            <person name="Kauserud H."/>
        </authorList>
    </citation>
    <scope>NUCLEOTIDE SEQUENCE</scope>
    <source>
        <strain evidence="1">9144</strain>
    </source>
</reference>
<gene>
    <name evidence="1" type="ORF">GGX14DRAFT_396649</name>
</gene>
<dbReference type="Proteomes" id="UP001219525">
    <property type="component" value="Unassembled WGS sequence"/>
</dbReference>